<dbReference type="Gene3D" id="3.90.1150.140">
    <property type="match status" value="1"/>
</dbReference>
<gene>
    <name evidence="5" type="ORF">HNQ65_002300</name>
</gene>
<reference evidence="5 6" key="1">
    <citation type="submission" date="2020-08" db="EMBL/GenBank/DDBJ databases">
        <title>Genomic Encyclopedia of Type Strains, Phase IV (KMG-IV): sequencing the most valuable type-strain genomes for metagenomic binning, comparative biology and taxonomic classification.</title>
        <authorList>
            <person name="Goeker M."/>
        </authorList>
    </citation>
    <scope>NUCLEOTIDE SEQUENCE [LARGE SCALE GENOMIC DNA]</scope>
    <source>
        <strain evidence="5 6">DSM 12252</strain>
    </source>
</reference>
<dbReference type="InterPro" id="IPR012338">
    <property type="entry name" value="Beta-lactam/transpept-like"/>
</dbReference>
<dbReference type="GO" id="GO:0033922">
    <property type="term" value="F:peptidoglycan beta-N-acetylmuramidase activity"/>
    <property type="evidence" value="ECO:0007669"/>
    <property type="project" value="InterPro"/>
</dbReference>
<dbReference type="InterPro" id="IPR001466">
    <property type="entry name" value="Beta-lactam-related"/>
</dbReference>
<keyword evidence="1" id="KW-0732">Signal</keyword>
<dbReference type="RefSeq" id="WP_184339630.1">
    <property type="nucleotide sequence ID" value="NZ_JACHIG010000004.1"/>
</dbReference>
<evidence type="ECO:0000313" key="5">
    <source>
        <dbReference type="EMBL" id="MBB5032718.1"/>
    </source>
</evidence>
<evidence type="ECO:0000259" key="3">
    <source>
        <dbReference type="Pfam" id="PF07075"/>
    </source>
</evidence>
<feature type="domain" description="Peptidoglycan beta-N-acetylmuramidase NamZ C-terminal" evidence="4">
    <location>
        <begin position="600"/>
        <end position="748"/>
    </location>
</feature>
<sequence length="748" mass="82041">MLRPFLFLLFVSVAMADDFDSLRAVVSKAVTKQNPAGAVLWLESGDQKLTLVEGQRALLPAKEAMTEDTVFDAASLTKVVATLPSVLILMQQGKIDLEAEARRYIPEMRACITLRHLLTHTSGFKPGIPKEPEWSGYAAGIERAIATEPDGPPGRFFRYSDINFILLGEIVQRVSGMKLNEFAAQYVFEPLHMDSTRFLPPDEWKPRIAPTEKDESGTMLRGVVHDPTSRKMGGVAGHAGLFTTAGDLAKYARMLLQGGAGVLKPETVKLMTAPQTPATVFERRGLGWDIDSAFSRPRGKIFPLGSYGHTGFTGTSLWIDPASQSFVIFMSSRLHPHGKGSVRDLYEDIGTTAAQCLKLAPAAGSLWPRAEKEVPTVLNGIDVLARRKFADLKGLRIGLITNQTGIDARRQSTIDLLAKAPDVKLKKLFSPEHGIRGELDQEKISNSTDKKTGLPIISLYGTQRAPTQEQLADVDALVFDIQDIGCRFYTYIGTMRLCMESAAKAKKAFYVLDRVNPIGGLQVEGPAVIDAEKPTSTHAIPLRHGMTAGELAAMMNAERAMQCDLKIIPVEGWQRSLLFDQTGLPWINPSPNMRSLNAALLYPGIGLLEFSITVGRGTDTPFEVFGAPYVDDLRLSYELNKLGLPGVQFTPVCFTPTASIFKGQPCGGVRMTITDREALRPVELGVAVACTLQRLYPKAFDLPKVDTLMNRATSVKKIAAGDSWRQVLADWAEGTQAFEQRRSAFLRY</sequence>
<dbReference type="Pfam" id="PF20732">
    <property type="entry name" value="NamZ_C"/>
    <property type="match status" value="1"/>
</dbReference>
<evidence type="ECO:0000259" key="2">
    <source>
        <dbReference type="Pfam" id="PF00144"/>
    </source>
</evidence>
<feature type="chain" id="PRO_5030811889" evidence="1">
    <location>
        <begin position="17"/>
        <end position="748"/>
    </location>
</feature>
<dbReference type="InterPro" id="IPR048503">
    <property type="entry name" value="NamZ_C"/>
</dbReference>
<evidence type="ECO:0000256" key="1">
    <source>
        <dbReference type="SAM" id="SignalP"/>
    </source>
</evidence>
<dbReference type="Proteomes" id="UP000590740">
    <property type="component" value="Unassembled WGS sequence"/>
</dbReference>
<dbReference type="PANTHER" id="PTHR42915:SF1">
    <property type="entry name" value="PEPTIDOGLYCAN BETA-N-ACETYLMURAMIDASE NAMZ"/>
    <property type="match status" value="1"/>
</dbReference>
<dbReference type="Gene3D" id="3.40.710.10">
    <property type="entry name" value="DD-peptidase/beta-lactamase superfamily"/>
    <property type="match status" value="1"/>
</dbReference>
<keyword evidence="6" id="KW-1185">Reference proteome</keyword>
<evidence type="ECO:0000313" key="6">
    <source>
        <dbReference type="Proteomes" id="UP000590740"/>
    </source>
</evidence>
<comment type="caution">
    <text evidence="5">The sequence shown here is derived from an EMBL/GenBank/DDBJ whole genome shotgun (WGS) entry which is preliminary data.</text>
</comment>
<dbReference type="SUPFAM" id="SSF56601">
    <property type="entry name" value="beta-lactamase/transpeptidase-like"/>
    <property type="match status" value="1"/>
</dbReference>
<dbReference type="InterPro" id="IPR008302">
    <property type="entry name" value="NamZ"/>
</dbReference>
<name>A0A7W8DK08_9BACT</name>
<accession>A0A7W8DK08</accession>
<dbReference type="EMBL" id="JACHIG010000004">
    <property type="protein sequence ID" value="MBB5032718.1"/>
    <property type="molecule type" value="Genomic_DNA"/>
</dbReference>
<dbReference type="Pfam" id="PF07075">
    <property type="entry name" value="NamZ_N"/>
    <property type="match status" value="1"/>
</dbReference>
<dbReference type="PANTHER" id="PTHR42915">
    <property type="entry name" value="HYPOTHETICAL 460 KDA PROTEIN IN FEUA-SIGW INTERGENIC REGION [PRECURSOR]"/>
    <property type="match status" value="1"/>
</dbReference>
<dbReference type="InterPro" id="IPR048502">
    <property type="entry name" value="NamZ_N"/>
</dbReference>
<dbReference type="Gene3D" id="3.40.50.12170">
    <property type="entry name" value="Uncharacterised protein PF07075, DUF1343"/>
    <property type="match status" value="1"/>
</dbReference>
<feature type="domain" description="Peptidoglycan beta-N-acetylmuramidase NamZ N-terminal" evidence="3">
    <location>
        <begin position="397"/>
        <end position="596"/>
    </location>
</feature>
<organism evidence="5 6">
    <name type="scientific">Prosthecobacter vanneervenii</name>
    <dbReference type="NCBI Taxonomy" id="48466"/>
    <lineage>
        <taxon>Bacteria</taxon>
        <taxon>Pseudomonadati</taxon>
        <taxon>Verrucomicrobiota</taxon>
        <taxon>Verrucomicrobiia</taxon>
        <taxon>Verrucomicrobiales</taxon>
        <taxon>Verrucomicrobiaceae</taxon>
        <taxon>Prosthecobacter</taxon>
    </lineage>
</organism>
<proteinExistence type="predicted"/>
<protein>
    <submittedName>
        <fullName evidence="5">Uncharacterized protein YbbC (DUF1343 family)</fullName>
    </submittedName>
</protein>
<feature type="signal peptide" evidence="1">
    <location>
        <begin position="1"/>
        <end position="16"/>
    </location>
</feature>
<dbReference type="AlphaFoldDB" id="A0A7W8DK08"/>
<feature type="domain" description="Beta-lactamase-related" evidence="2">
    <location>
        <begin position="23"/>
        <end position="345"/>
    </location>
</feature>
<dbReference type="Pfam" id="PF00144">
    <property type="entry name" value="Beta-lactamase"/>
    <property type="match status" value="1"/>
</dbReference>
<evidence type="ECO:0000259" key="4">
    <source>
        <dbReference type="Pfam" id="PF20732"/>
    </source>
</evidence>